<sequence length="221" mass="23097">MLCLAPTPIVASPFLVGEAELGELARRCSADWIRSLPPDVLDPAGSAPVSLEILNGVNGVLGSLKQPSAWNSVHPDNPCGVLRLRARRGHASGETHGGPAHNDEGLEEGMELYRSEGSDWCVRLWEIPEELGLTGPVLVGDTIGTGTTLAGVLGWLTEKMAAASCVQDVHVFTIAGAAAWGTDGGALKKLAPVDEALAAHGRQLTVTFCNARFALQHNAPA</sequence>
<dbReference type="Proteomes" id="UP001189429">
    <property type="component" value="Unassembled WGS sequence"/>
</dbReference>
<keyword evidence="2" id="KW-1185">Reference proteome</keyword>
<proteinExistence type="predicted"/>
<name>A0ABN9VMT6_9DINO</name>
<organism evidence="1 2">
    <name type="scientific">Prorocentrum cordatum</name>
    <dbReference type="NCBI Taxonomy" id="2364126"/>
    <lineage>
        <taxon>Eukaryota</taxon>
        <taxon>Sar</taxon>
        <taxon>Alveolata</taxon>
        <taxon>Dinophyceae</taxon>
        <taxon>Prorocentrales</taxon>
        <taxon>Prorocentraceae</taxon>
        <taxon>Prorocentrum</taxon>
    </lineage>
</organism>
<dbReference type="EMBL" id="CAUYUJ010017249">
    <property type="protein sequence ID" value="CAK0873163.1"/>
    <property type="molecule type" value="Genomic_DNA"/>
</dbReference>
<reference evidence="1" key="1">
    <citation type="submission" date="2023-10" db="EMBL/GenBank/DDBJ databases">
        <authorList>
            <person name="Chen Y."/>
            <person name="Shah S."/>
            <person name="Dougan E. K."/>
            <person name="Thang M."/>
            <person name="Chan C."/>
        </authorList>
    </citation>
    <scope>NUCLEOTIDE SEQUENCE [LARGE SCALE GENOMIC DNA]</scope>
</reference>
<protein>
    <submittedName>
        <fullName evidence="1">Uncharacterized protein</fullName>
    </submittedName>
</protein>
<comment type="caution">
    <text evidence="1">The sequence shown here is derived from an EMBL/GenBank/DDBJ whole genome shotgun (WGS) entry which is preliminary data.</text>
</comment>
<evidence type="ECO:0000313" key="1">
    <source>
        <dbReference type="EMBL" id="CAK0873163.1"/>
    </source>
</evidence>
<gene>
    <name evidence="1" type="ORF">PCOR1329_LOCUS58444</name>
</gene>
<accession>A0ABN9VMT6</accession>
<evidence type="ECO:0000313" key="2">
    <source>
        <dbReference type="Proteomes" id="UP001189429"/>
    </source>
</evidence>